<protein>
    <submittedName>
        <fullName evidence="1">Uncharacterized protein</fullName>
    </submittedName>
</protein>
<dbReference type="Proteomes" id="UP000614996">
    <property type="component" value="Unassembled WGS sequence"/>
</dbReference>
<dbReference type="EMBL" id="BOPO01000064">
    <property type="protein sequence ID" value="GIL28432.1"/>
    <property type="molecule type" value="Genomic_DNA"/>
</dbReference>
<accession>A0A8J4EKP4</accession>
<evidence type="ECO:0000313" key="1">
    <source>
        <dbReference type="EMBL" id="GIL28432.1"/>
    </source>
</evidence>
<keyword evidence="2" id="KW-1185">Reference proteome</keyword>
<reference evidence="2" key="1">
    <citation type="journal article" date="2021" name="Int. J. Syst. Evol. Microbiol.">
        <title>Actinocatenispora comari sp. nov., an endophytic actinomycete isolated from aerial parts of Comarum salesowianum.</title>
        <authorList>
            <person name="Oyunbileg N."/>
            <person name="Iizaka Y."/>
            <person name="Hamada M."/>
            <person name="Davaapurev B.O."/>
            <person name="Fukumoto A."/>
            <person name="Tsetseg B."/>
            <person name="Kato F."/>
            <person name="Tamura T."/>
            <person name="Batkhuu J."/>
            <person name="Anzai Y."/>
        </authorList>
    </citation>
    <scope>NUCLEOTIDE SEQUENCE [LARGE SCALE GENOMIC DNA]</scope>
    <source>
        <strain evidence="2">NUM-2625</strain>
    </source>
</reference>
<gene>
    <name evidence="1" type="ORF">NUM_36860</name>
</gene>
<organism evidence="1 2">
    <name type="scientific">Actinocatenispora comari</name>
    <dbReference type="NCBI Taxonomy" id="2807577"/>
    <lineage>
        <taxon>Bacteria</taxon>
        <taxon>Bacillati</taxon>
        <taxon>Actinomycetota</taxon>
        <taxon>Actinomycetes</taxon>
        <taxon>Micromonosporales</taxon>
        <taxon>Micromonosporaceae</taxon>
        <taxon>Actinocatenispora</taxon>
    </lineage>
</organism>
<proteinExistence type="predicted"/>
<name>A0A8J4EKP4_9ACTN</name>
<evidence type="ECO:0000313" key="2">
    <source>
        <dbReference type="Proteomes" id="UP000614996"/>
    </source>
</evidence>
<dbReference type="AlphaFoldDB" id="A0A8J4EKP4"/>
<sequence>MLGPIEIAASSSARAVIDFEPGTGTVVSTGWFAVGVAQGTGVFGSSVRARRGGRLLGSRLPGLSAAGIAGPPLVLIIPVCPGEGRFVTAPAAGEGVAAERYGHRLWTIRARCRGGPGSLR</sequence>
<comment type="caution">
    <text evidence="1">The sequence shown here is derived from an EMBL/GenBank/DDBJ whole genome shotgun (WGS) entry which is preliminary data.</text>
</comment>